<evidence type="ECO:0000313" key="2">
    <source>
        <dbReference type="EMBL" id="PTH79953.1"/>
    </source>
</evidence>
<accession>A0A2T4MZG3</accession>
<organism evidence="2 3">
    <name type="scientific">Aeromonas veronii</name>
    <dbReference type="NCBI Taxonomy" id="654"/>
    <lineage>
        <taxon>Bacteria</taxon>
        <taxon>Pseudomonadati</taxon>
        <taxon>Pseudomonadota</taxon>
        <taxon>Gammaproteobacteria</taxon>
        <taxon>Aeromonadales</taxon>
        <taxon>Aeromonadaceae</taxon>
        <taxon>Aeromonas</taxon>
    </lineage>
</organism>
<name>A0A2T4MZG3_AERVE</name>
<evidence type="ECO:0000313" key="3">
    <source>
        <dbReference type="Proteomes" id="UP000241986"/>
    </source>
</evidence>
<protein>
    <recommendedName>
        <fullName evidence="4">DUF4852 domain-containing protein</fullName>
    </recommendedName>
</protein>
<feature type="signal peptide" evidence="1">
    <location>
        <begin position="1"/>
        <end position="35"/>
    </location>
</feature>
<evidence type="ECO:0000256" key="1">
    <source>
        <dbReference type="SAM" id="SignalP"/>
    </source>
</evidence>
<dbReference type="Proteomes" id="UP000241986">
    <property type="component" value="Unassembled WGS sequence"/>
</dbReference>
<sequence>MQMCRPLHSVYNQGMHMRKIVLASLAMIAASSAFAADVKWSDMAIYSLSQNKTINLDSPEIQNDMIMIAEPAFYEKNKNDEFAMEEKKASSIEKVKKQIAEFDPNKVYTYDVPFKVGKYNFETSTFNVILQTEARGVDLSSPVNLPIPMSGYIRKTSYDDFNASIKGRYFDGSFDLFFINPMDIKPISMKVEDAKAFSKAKGDDNVIYARISYVLRDAGKEHLGLKAYGQITKMEYFTDSDYKKKAAEQVIERPLLTINTDPKTIAFVTKSEFSYFGKPIYQSQKQVSAGTLHPERSTVRSNNEPYFDNIDGDNPKYFNIYLKQEAESVINKFGIGYIIVSTATQKPKVDAQGKIGEKAKQYRGGSVAENAEIAYDYKFVVVDNVNDFKDIEVESKPYGDDSMTVKGVVSLIKK</sequence>
<reference evidence="2 3" key="1">
    <citation type="submission" date="2018-03" db="EMBL/GenBank/DDBJ databases">
        <title>Aeromonas veronii whole genome sequencing and analysis.</title>
        <authorList>
            <person name="Xie H."/>
            <person name="Liu T."/>
            <person name="Wang K."/>
        </authorList>
    </citation>
    <scope>NUCLEOTIDE SEQUENCE [LARGE SCALE GENOMIC DNA]</scope>
    <source>
        <strain evidence="2 3">XH.VA.1</strain>
    </source>
</reference>
<dbReference type="EMBL" id="PZKL01000038">
    <property type="protein sequence ID" value="PTH79953.1"/>
    <property type="molecule type" value="Genomic_DNA"/>
</dbReference>
<proteinExistence type="predicted"/>
<dbReference type="Pfam" id="PF16144">
    <property type="entry name" value="DUF4852"/>
    <property type="match status" value="1"/>
</dbReference>
<dbReference type="InterPro" id="IPR032325">
    <property type="entry name" value="DUF4852"/>
</dbReference>
<keyword evidence="1" id="KW-0732">Signal</keyword>
<evidence type="ECO:0008006" key="4">
    <source>
        <dbReference type="Google" id="ProtNLM"/>
    </source>
</evidence>
<gene>
    <name evidence="2" type="ORF">DAA48_16960</name>
</gene>
<dbReference type="AlphaFoldDB" id="A0A2T4MZG3"/>
<feature type="chain" id="PRO_5016402932" description="DUF4852 domain-containing protein" evidence="1">
    <location>
        <begin position="36"/>
        <end position="414"/>
    </location>
</feature>
<comment type="caution">
    <text evidence="2">The sequence shown here is derived from an EMBL/GenBank/DDBJ whole genome shotgun (WGS) entry which is preliminary data.</text>
</comment>